<feature type="coiled-coil region" evidence="1">
    <location>
        <begin position="351"/>
        <end position="388"/>
    </location>
</feature>
<dbReference type="Proteomes" id="UP000692954">
    <property type="component" value="Unassembled WGS sequence"/>
</dbReference>
<name>A0A8S1MV56_9CILI</name>
<accession>A0A8S1MV56</accession>
<dbReference type="OrthoDB" id="305230at2759"/>
<dbReference type="AlphaFoldDB" id="A0A8S1MV56"/>
<evidence type="ECO:0000256" key="1">
    <source>
        <dbReference type="SAM" id="Coils"/>
    </source>
</evidence>
<keyword evidence="3" id="KW-1185">Reference proteome</keyword>
<comment type="caution">
    <text evidence="2">The sequence shown here is derived from an EMBL/GenBank/DDBJ whole genome shotgun (WGS) entry which is preliminary data.</text>
</comment>
<reference evidence="2" key="1">
    <citation type="submission" date="2021-01" db="EMBL/GenBank/DDBJ databases">
        <authorList>
            <consortium name="Genoscope - CEA"/>
            <person name="William W."/>
        </authorList>
    </citation>
    <scope>NUCLEOTIDE SEQUENCE</scope>
</reference>
<evidence type="ECO:0000313" key="3">
    <source>
        <dbReference type="Proteomes" id="UP000692954"/>
    </source>
</evidence>
<sequence length="1062" mass="126749">MSSSINKNQFVQSTNQLKQNGASNNQPFNNTNFGNAQSTIRLESQNQAIQIVNPTGSQLLKNQQYLSQQYTNQQQSQIKQQQQSRIYLGQSEIRGTNFLQSQFMNSANDNNLFQSRPFQGTQEQHFQQKSNLQNSNSNIITCDNWTENDYAKQFEEWRDLIQKNIDFINQLENNRLEIPLSNVILQEILNIKANILKNSFLTKLSQYQEIIKPYAYQLNIKSEQLQKSLEILKQTNQPPMNKYANLYQEQQQPISNIQNFNQQLSHIKLEIQNQINLTNSILQSIGAQQSYIEPQENQQQKLENAFKSLIQYIRERMTQQINSLVFIHEREVFNLERQIESQLQNSDTLSLTNLQEKLTILEGQFEIFKEKKQELSDFQQRLINLKNKNINEFCEYFQDVISLYKQYKIYYEEIKQIQQIPNQSILQNLQIKTKQQLYISAKNIWLEIKQLYFNGYRIKEFNEEEKYQQFSQYNIVAQVQYIKSFLNQLQFEYIRKGNQVPLEESKKLKQLIYKVECEYQKTNQLRLEISNLEQQDFIGYRTYINQNLKPKFFIDFKELYVKDFYEIVHYQYADPNIIESIKKLLQFKFPIFDWNENIEDEKERLQIVQYRHNEVNEKLQDLQEQFSQDSKFIKQLTNWKAELFKCINILKQYIIIKEELKGQLITLLKWPQVSPNIQKINEFSVHCEQICRQANQHIQAIEQLEQMKLIVNLEILLKQWNPQVKDYLIQQCHFINQSQFSPLINEQMQIAYQFLYVCMECLNYDIDEIFCITSTYQEFENILNGSTKLQELKGILDGNIHNSALRYKLFEIIEKFMKEKIIIDFQNLFELKLQQSKNDTNNFNPEELSKRTDLKFPINRPDIQDNFYCKQNMDKINQIVDQPDLRLIFQQFRELLNNIITIIDQDNSVSDIQVNQITIIELACTFAQQLLVQNDLTNIQPLIKFHQQLSKYPNTKQLQNQLINLGIVFPEEYNKYLDACRRRVQRLAQNICLEFESLDLNEISQAKCFFNNNEYLLKQIDFPFLYMDAKSLILEYQPLKFNCTLNVKINGKVLKQGQTIQI</sequence>
<gene>
    <name evidence="2" type="ORF">PSON_ATCC_30995.1.T0460040</name>
</gene>
<proteinExistence type="predicted"/>
<evidence type="ECO:0000313" key="2">
    <source>
        <dbReference type="EMBL" id="CAD8084030.1"/>
    </source>
</evidence>
<keyword evidence="1" id="KW-0175">Coiled coil</keyword>
<feature type="coiled-coil region" evidence="1">
    <location>
        <begin position="598"/>
        <end position="625"/>
    </location>
</feature>
<dbReference type="EMBL" id="CAJJDN010000046">
    <property type="protein sequence ID" value="CAD8084030.1"/>
    <property type="molecule type" value="Genomic_DNA"/>
</dbReference>
<protein>
    <submittedName>
        <fullName evidence="2">Uncharacterized protein</fullName>
    </submittedName>
</protein>
<organism evidence="2 3">
    <name type="scientific">Paramecium sonneborni</name>
    <dbReference type="NCBI Taxonomy" id="65129"/>
    <lineage>
        <taxon>Eukaryota</taxon>
        <taxon>Sar</taxon>
        <taxon>Alveolata</taxon>
        <taxon>Ciliophora</taxon>
        <taxon>Intramacronucleata</taxon>
        <taxon>Oligohymenophorea</taxon>
        <taxon>Peniculida</taxon>
        <taxon>Parameciidae</taxon>
        <taxon>Paramecium</taxon>
    </lineage>
</organism>